<dbReference type="Proteomes" id="UP001642484">
    <property type="component" value="Unassembled WGS sequence"/>
</dbReference>
<proteinExistence type="predicted"/>
<protein>
    <submittedName>
        <fullName evidence="1">Uncharacterized protein</fullName>
    </submittedName>
</protein>
<accession>A0ABP0SII8</accession>
<sequence length="104" mass="11816">MAPADDTWRRKAQVALSAGATLEEVEAARLQLKELQDEQAFLAWLVPTLRTCRRHRDALRYAKRQLELWRQSEDLSQVANSLCEIAELCINLDEAFGRARCCGG</sequence>
<evidence type="ECO:0000313" key="1">
    <source>
        <dbReference type="EMBL" id="CAK9112187.1"/>
    </source>
</evidence>
<gene>
    <name evidence="1" type="ORF">CCMP2556_LOCUS52026</name>
</gene>
<evidence type="ECO:0000313" key="2">
    <source>
        <dbReference type="Proteomes" id="UP001642484"/>
    </source>
</evidence>
<organism evidence="1 2">
    <name type="scientific">Durusdinium trenchii</name>
    <dbReference type="NCBI Taxonomy" id="1381693"/>
    <lineage>
        <taxon>Eukaryota</taxon>
        <taxon>Sar</taxon>
        <taxon>Alveolata</taxon>
        <taxon>Dinophyceae</taxon>
        <taxon>Suessiales</taxon>
        <taxon>Symbiodiniaceae</taxon>
        <taxon>Durusdinium</taxon>
    </lineage>
</organism>
<comment type="caution">
    <text evidence="1">The sequence shown here is derived from an EMBL/GenBank/DDBJ whole genome shotgun (WGS) entry which is preliminary data.</text>
</comment>
<name>A0ABP0SII8_9DINO</name>
<reference evidence="1 2" key="1">
    <citation type="submission" date="2024-02" db="EMBL/GenBank/DDBJ databases">
        <authorList>
            <person name="Chen Y."/>
            <person name="Shah S."/>
            <person name="Dougan E. K."/>
            <person name="Thang M."/>
            <person name="Chan C."/>
        </authorList>
    </citation>
    <scope>NUCLEOTIDE SEQUENCE [LARGE SCALE GENOMIC DNA]</scope>
</reference>
<dbReference type="EMBL" id="CAXAMN010027694">
    <property type="protein sequence ID" value="CAK9112187.1"/>
    <property type="molecule type" value="Genomic_DNA"/>
</dbReference>
<keyword evidence="2" id="KW-1185">Reference proteome</keyword>